<dbReference type="Proteomes" id="UP001066276">
    <property type="component" value="Chromosome 6"/>
</dbReference>
<gene>
    <name evidence="2" type="ORF">NDU88_003089</name>
</gene>
<dbReference type="EMBL" id="JANPWB010000010">
    <property type="protein sequence ID" value="KAJ1136674.1"/>
    <property type="molecule type" value="Genomic_DNA"/>
</dbReference>
<reference evidence="2" key="1">
    <citation type="journal article" date="2022" name="bioRxiv">
        <title>Sequencing and chromosome-scale assembly of the giantPleurodeles waltlgenome.</title>
        <authorList>
            <person name="Brown T."/>
            <person name="Elewa A."/>
            <person name="Iarovenko S."/>
            <person name="Subramanian E."/>
            <person name="Araus A.J."/>
            <person name="Petzold A."/>
            <person name="Susuki M."/>
            <person name="Suzuki K.-i.T."/>
            <person name="Hayashi T."/>
            <person name="Toyoda A."/>
            <person name="Oliveira C."/>
            <person name="Osipova E."/>
            <person name="Leigh N.D."/>
            <person name="Simon A."/>
            <person name="Yun M.H."/>
        </authorList>
    </citation>
    <scope>NUCLEOTIDE SEQUENCE</scope>
    <source>
        <strain evidence="2">20211129_DDA</strain>
        <tissue evidence="2">Liver</tissue>
    </source>
</reference>
<sequence length="75" mass="8066">MKPHTYRRGPGRQAGPGPLNTSDRLLKIGAGRRQQHRRATGSQRGPRGLESSLEGSQECFFSTAAAQDKMAGATD</sequence>
<feature type="compositionally biased region" description="Basic residues" evidence="1">
    <location>
        <begin position="1"/>
        <end position="10"/>
    </location>
</feature>
<protein>
    <submittedName>
        <fullName evidence="2">Uncharacterized protein</fullName>
    </submittedName>
</protein>
<evidence type="ECO:0000313" key="3">
    <source>
        <dbReference type="Proteomes" id="UP001066276"/>
    </source>
</evidence>
<accession>A0AAV7QAT3</accession>
<evidence type="ECO:0000313" key="2">
    <source>
        <dbReference type="EMBL" id="KAJ1136674.1"/>
    </source>
</evidence>
<name>A0AAV7QAT3_PLEWA</name>
<proteinExistence type="predicted"/>
<keyword evidence="3" id="KW-1185">Reference proteome</keyword>
<evidence type="ECO:0000256" key="1">
    <source>
        <dbReference type="SAM" id="MobiDB-lite"/>
    </source>
</evidence>
<dbReference type="AlphaFoldDB" id="A0AAV7QAT3"/>
<organism evidence="2 3">
    <name type="scientific">Pleurodeles waltl</name>
    <name type="common">Iberian ribbed newt</name>
    <dbReference type="NCBI Taxonomy" id="8319"/>
    <lineage>
        <taxon>Eukaryota</taxon>
        <taxon>Metazoa</taxon>
        <taxon>Chordata</taxon>
        <taxon>Craniata</taxon>
        <taxon>Vertebrata</taxon>
        <taxon>Euteleostomi</taxon>
        <taxon>Amphibia</taxon>
        <taxon>Batrachia</taxon>
        <taxon>Caudata</taxon>
        <taxon>Salamandroidea</taxon>
        <taxon>Salamandridae</taxon>
        <taxon>Pleurodelinae</taxon>
        <taxon>Pleurodeles</taxon>
    </lineage>
</organism>
<feature type="region of interest" description="Disordered" evidence="1">
    <location>
        <begin position="1"/>
        <end position="56"/>
    </location>
</feature>
<comment type="caution">
    <text evidence="2">The sequence shown here is derived from an EMBL/GenBank/DDBJ whole genome shotgun (WGS) entry which is preliminary data.</text>
</comment>